<protein>
    <recommendedName>
        <fullName evidence="1">HTH luxR-type domain-containing protein</fullName>
    </recommendedName>
</protein>
<dbReference type="InterPro" id="IPR000792">
    <property type="entry name" value="Tscrpt_reg_LuxR_C"/>
</dbReference>
<dbReference type="EMBL" id="QFFF01000001">
    <property type="protein sequence ID" value="PWG03506.1"/>
    <property type="molecule type" value="Genomic_DNA"/>
</dbReference>
<dbReference type="OrthoDB" id="7201814at2"/>
<evidence type="ECO:0000259" key="1">
    <source>
        <dbReference type="SMART" id="SM00421"/>
    </source>
</evidence>
<comment type="caution">
    <text evidence="2">The sequence shown here is derived from an EMBL/GenBank/DDBJ whole genome shotgun (WGS) entry which is preliminary data.</text>
</comment>
<keyword evidence="3" id="KW-1185">Reference proteome</keyword>
<dbReference type="SMART" id="SM00421">
    <property type="entry name" value="HTH_LUXR"/>
    <property type="match status" value="1"/>
</dbReference>
<dbReference type="SUPFAM" id="SSF46894">
    <property type="entry name" value="C-terminal effector domain of the bipartite response regulators"/>
    <property type="match status" value="1"/>
</dbReference>
<gene>
    <name evidence="2" type="ORF">DF286_11960</name>
</gene>
<dbReference type="RefSeq" id="WP_109271644.1">
    <property type="nucleotide sequence ID" value="NZ_QFFF01000001.1"/>
</dbReference>
<dbReference type="Gene3D" id="1.10.10.10">
    <property type="entry name" value="Winged helix-like DNA-binding domain superfamily/Winged helix DNA-binding domain"/>
    <property type="match status" value="1"/>
</dbReference>
<dbReference type="InterPro" id="IPR016032">
    <property type="entry name" value="Sig_transdc_resp-reg_C-effctor"/>
</dbReference>
<reference evidence="2 3" key="1">
    <citation type="submission" date="2018-05" db="EMBL/GenBank/DDBJ databases">
        <title>Genome of Sphingosinicella humi QZX222.</title>
        <authorList>
            <person name="Qiao Z."/>
            <person name="Wang G."/>
        </authorList>
    </citation>
    <scope>NUCLEOTIDE SEQUENCE [LARGE SCALE GENOMIC DNA]</scope>
    <source>
        <strain evidence="2 3">QZX222</strain>
    </source>
</reference>
<name>A0A2U2J585_9SPHN</name>
<proteinExistence type="predicted"/>
<dbReference type="Pfam" id="PF00196">
    <property type="entry name" value="GerE"/>
    <property type="match status" value="1"/>
</dbReference>
<dbReference type="Proteomes" id="UP000245916">
    <property type="component" value="Unassembled WGS sequence"/>
</dbReference>
<dbReference type="GO" id="GO:0006355">
    <property type="term" value="P:regulation of DNA-templated transcription"/>
    <property type="evidence" value="ECO:0007669"/>
    <property type="project" value="InterPro"/>
</dbReference>
<dbReference type="GO" id="GO:0003677">
    <property type="term" value="F:DNA binding"/>
    <property type="evidence" value="ECO:0007669"/>
    <property type="project" value="InterPro"/>
</dbReference>
<evidence type="ECO:0000313" key="3">
    <source>
        <dbReference type="Proteomes" id="UP000245916"/>
    </source>
</evidence>
<dbReference type="AlphaFoldDB" id="A0A2U2J585"/>
<accession>A0A2U2J585</accession>
<dbReference type="InterPro" id="IPR036388">
    <property type="entry name" value="WH-like_DNA-bd_sf"/>
</dbReference>
<organism evidence="2 3">
    <name type="scientific">Allosphingosinicella humi</name>
    <dbReference type="NCBI Taxonomy" id="2068657"/>
    <lineage>
        <taxon>Bacteria</taxon>
        <taxon>Pseudomonadati</taxon>
        <taxon>Pseudomonadota</taxon>
        <taxon>Alphaproteobacteria</taxon>
        <taxon>Sphingomonadales</taxon>
        <taxon>Sphingomonadaceae</taxon>
        <taxon>Allosphingosinicella</taxon>
    </lineage>
</organism>
<feature type="domain" description="HTH luxR-type" evidence="1">
    <location>
        <begin position="162"/>
        <end position="219"/>
    </location>
</feature>
<evidence type="ECO:0000313" key="2">
    <source>
        <dbReference type="EMBL" id="PWG03506.1"/>
    </source>
</evidence>
<sequence>MILARPAPFAGSRTRPFLSEEGACCRVMARSDEERAAPVSPTMLLFRWAYNDPLPRVIIDDLRRLHWTNSAANAELASSQTFADQNGRLVIKTLGQSDAFKQFMEGADMTPSCFCVPAADGNGHMIISCQELAASNRTRYFGLLFRRAGRKEQIRCAALDQAFGLTRAEIRTLTSLLDGSTAEEISHDHGTTVATVRSHIKSIYSKLEVRSREALFHKARPFILDA</sequence>